<evidence type="ECO:0000256" key="1">
    <source>
        <dbReference type="SAM" id="MobiDB-lite"/>
    </source>
</evidence>
<dbReference type="EMBL" id="PXYG01000003">
    <property type="protein sequence ID" value="PSJ45712.1"/>
    <property type="molecule type" value="Genomic_DNA"/>
</dbReference>
<dbReference type="InterPro" id="IPR011970">
    <property type="entry name" value="MltB_2"/>
</dbReference>
<dbReference type="InterPro" id="IPR036365">
    <property type="entry name" value="PGBD-like_sf"/>
</dbReference>
<dbReference type="Pfam" id="PF01471">
    <property type="entry name" value="PG_binding_1"/>
    <property type="match status" value="1"/>
</dbReference>
<dbReference type="CDD" id="cd13399">
    <property type="entry name" value="Slt35-like"/>
    <property type="match status" value="1"/>
</dbReference>
<dbReference type="InterPro" id="IPR002477">
    <property type="entry name" value="Peptidoglycan-bd-like"/>
</dbReference>
<dbReference type="PANTHER" id="PTHR30163:SF8">
    <property type="entry name" value="LYTIC MUREIN TRANSGLYCOSYLASE"/>
    <property type="match status" value="1"/>
</dbReference>
<dbReference type="InterPro" id="IPR036366">
    <property type="entry name" value="PGBDSf"/>
</dbReference>
<feature type="region of interest" description="Disordered" evidence="1">
    <location>
        <begin position="81"/>
        <end position="103"/>
    </location>
</feature>
<evidence type="ECO:0000259" key="2">
    <source>
        <dbReference type="Pfam" id="PF01471"/>
    </source>
</evidence>
<dbReference type="Gene3D" id="1.10.101.10">
    <property type="entry name" value="PGBD-like superfamily/PGBD"/>
    <property type="match status" value="1"/>
</dbReference>
<dbReference type="InterPro" id="IPR031304">
    <property type="entry name" value="SLT_2"/>
</dbReference>
<comment type="caution">
    <text evidence="4">The sequence shown here is derived from an EMBL/GenBank/DDBJ whole genome shotgun (WGS) entry which is preliminary data.</text>
</comment>
<dbReference type="NCBIfam" id="TIGR02283">
    <property type="entry name" value="MltB_2"/>
    <property type="match status" value="1"/>
</dbReference>
<gene>
    <name evidence="4" type="ORF">C7H85_10045</name>
</gene>
<dbReference type="Gene3D" id="1.10.8.350">
    <property type="entry name" value="Bacterial muramidase"/>
    <property type="match status" value="1"/>
</dbReference>
<dbReference type="InterPro" id="IPR023346">
    <property type="entry name" value="Lysozyme-like_dom_sf"/>
</dbReference>
<dbReference type="SUPFAM" id="SSF47090">
    <property type="entry name" value="PGBD-like"/>
    <property type="match status" value="1"/>
</dbReference>
<dbReference type="GO" id="GO:0008933">
    <property type="term" value="F:peptidoglycan lytic transglycosylase activity"/>
    <property type="evidence" value="ECO:0007669"/>
    <property type="project" value="TreeGrafter"/>
</dbReference>
<accession>A0A2P7R689</accession>
<dbReference type="InterPro" id="IPR043426">
    <property type="entry name" value="MltB-like"/>
</dbReference>
<dbReference type="GO" id="GO:0009253">
    <property type="term" value="P:peptidoglycan catabolic process"/>
    <property type="evidence" value="ECO:0007669"/>
    <property type="project" value="TreeGrafter"/>
</dbReference>
<evidence type="ECO:0000259" key="3">
    <source>
        <dbReference type="Pfam" id="PF13406"/>
    </source>
</evidence>
<keyword evidence="5" id="KW-1185">Reference proteome</keyword>
<dbReference type="PANTHER" id="PTHR30163">
    <property type="entry name" value="MEMBRANE-BOUND LYTIC MUREIN TRANSGLYCOSYLASE B"/>
    <property type="match status" value="1"/>
</dbReference>
<dbReference type="Gene3D" id="1.10.530.10">
    <property type="match status" value="1"/>
</dbReference>
<organism evidence="4 5">
    <name type="scientific">Zobellella endophytica</name>
    <dbReference type="NCBI Taxonomy" id="2116700"/>
    <lineage>
        <taxon>Bacteria</taxon>
        <taxon>Pseudomonadati</taxon>
        <taxon>Pseudomonadota</taxon>
        <taxon>Gammaproteobacteria</taxon>
        <taxon>Aeromonadales</taxon>
        <taxon>Aeromonadaceae</taxon>
        <taxon>Zobellella</taxon>
    </lineage>
</organism>
<dbReference type="Proteomes" id="UP000240243">
    <property type="component" value="Unassembled WGS sequence"/>
</dbReference>
<dbReference type="FunFam" id="1.10.8.350:FF:000001">
    <property type="entry name" value="Lytic murein transglycosylase B"/>
    <property type="match status" value="1"/>
</dbReference>
<feature type="domain" description="Transglycosylase SLT" evidence="3">
    <location>
        <begin position="107"/>
        <end position="399"/>
    </location>
</feature>
<dbReference type="SUPFAM" id="SSF53955">
    <property type="entry name" value="Lysozyme-like"/>
    <property type="match status" value="1"/>
</dbReference>
<dbReference type="AlphaFoldDB" id="A0A2P7R689"/>
<dbReference type="Pfam" id="PF13406">
    <property type="entry name" value="SLT_2"/>
    <property type="match status" value="1"/>
</dbReference>
<sequence>MFCFIAPFSLSSKPVSPASLVPLSPKSAGWKRRPQSPLIFPGLGYAAGSQANERDKNLKPRYLSALVIGAVLSGCAGQAETSQPAAPAQSPQSTPAAPQVSAAEQQSFAAWRQDFRGRALAAGIRPAVFDAAFRDVRLNQEVMRLDGRQAEFTRQIWEYLDTATSATRVGNGRQKWQELAPTLKAIEERYGVDAKVIMAIWGMETNYGSFRGNTGIIEGLATLAFEGRRRGFAEEQLIAALRILQSGDTSPERMRGSWAGAMGHTQFMPTSYLQYAQDFTGDGKRDIWGEDPTDALASAAHYLARFGWQQGAPWGLEVTLPAGFDYGVADQDNRRPVAYWRERGVTTLDGRPLPDHGEAAILVPAGARGPAFAVYHNFRVIRRYNNATSYAMAVGHLGDKLAGGGEFRTPWPRHERALSRAEKEELQRRLTARGFDTKGADGVIGPNTIGAIRAFQQSRGQVADGYASESLLKQLR</sequence>
<dbReference type="OrthoDB" id="9772911at2"/>
<name>A0A2P7R689_9GAMM</name>
<proteinExistence type="predicted"/>
<feature type="domain" description="Peptidoglycan binding-like" evidence="2">
    <location>
        <begin position="424"/>
        <end position="475"/>
    </location>
</feature>
<reference evidence="4 5" key="1">
    <citation type="submission" date="2018-03" db="EMBL/GenBank/DDBJ databases">
        <title>The draft genome of Zobellella sp. 59N8.</title>
        <authorList>
            <person name="Liu L."/>
            <person name="Li L."/>
            <person name="Zhang X."/>
            <person name="Liang L."/>
            <person name="Wang T."/>
        </authorList>
    </citation>
    <scope>NUCLEOTIDE SEQUENCE [LARGE SCALE GENOMIC DNA]</scope>
    <source>
        <strain evidence="4 5">59N8</strain>
    </source>
</reference>
<protein>
    <submittedName>
        <fullName evidence="4">Lytic murein transglycosylase</fullName>
    </submittedName>
</protein>
<evidence type="ECO:0000313" key="5">
    <source>
        <dbReference type="Proteomes" id="UP000240243"/>
    </source>
</evidence>
<evidence type="ECO:0000313" key="4">
    <source>
        <dbReference type="EMBL" id="PSJ45712.1"/>
    </source>
</evidence>